<comment type="caution">
    <text evidence="1">The sequence shown here is derived from an EMBL/GenBank/DDBJ whole genome shotgun (WGS) entry which is preliminary data.</text>
</comment>
<reference evidence="1 2" key="1">
    <citation type="submission" date="2019-08" db="EMBL/GenBank/DDBJ databases">
        <authorList>
            <person name="Wang G."/>
            <person name="Xu Z."/>
        </authorList>
    </citation>
    <scope>NUCLEOTIDE SEQUENCE [LARGE SCALE GENOMIC DNA]</scope>
    <source>
        <strain evidence="1 2">ZX</strain>
    </source>
</reference>
<evidence type="ECO:0000313" key="2">
    <source>
        <dbReference type="Proteomes" id="UP000322077"/>
    </source>
</evidence>
<name>A0A5D9BW96_9SPHN</name>
<dbReference type="InterPro" id="IPR038666">
    <property type="entry name" value="SSP1_head-tail_sf"/>
</dbReference>
<protein>
    <submittedName>
        <fullName evidence="1">Phage head closure protein</fullName>
    </submittedName>
</protein>
<accession>A0A5D9BW96</accession>
<dbReference type="InterPro" id="IPR008767">
    <property type="entry name" value="Phage_SPP1_head-tail_adaptor"/>
</dbReference>
<sequence length="116" mass="12501">MAAPVSKLLRAGARDRRITIQRATLAPDTAGDPAPSWENLSTVWASAMPAPGVERLQSAEIAATTPMVFRIRWSSAVADVNPKDRISYAGRMWIIASVTEIGRREGLEIAATARAD</sequence>
<evidence type="ECO:0000313" key="1">
    <source>
        <dbReference type="EMBL" id="TZG23888.1"/>
    </source>
</evidence>
<keyword evidence="2" id="KW-1185">Reference proteome</keyword>
<organism evidence="1 2">
    <name type="scientific">Sphingomonas montanisoli</name>
    <dbReference type="NCBI Taxonomy" id="2606412"/>
    <lineage>
        <taxon>Bacteria</taxon>
        <taxon>Pseudomonadati</taxon>
        <taxon>Pseudomonadota</taxon>
        <taxon>Alphaproteobacteria</taxon>
        <taxon>Sphingomonadales</taxon>
        <taxon>Sphingomonadaceae</taxon>
        <taxon>Sphingomonas</taxon>
    </lineage>
</organism>
<dbReference type="Pfam" id="PF05521">
    <property type="entry name" value="Phage_HCP"/>
    <property type="match status" value="1"/>
</dbReference>
<dbReference type="AlphaFoldDB" id="A0A5D9BW96"/>
<dbReference type="EMBL" id="VTOU01000010">
    <property type="protein sequence ID" value="TZG23888.1"/>
    <property type="molecule type" value="Genomic_DNA"/>
</dbReference>
<dbReference type="NCBIfam" id="TIGR01563">
    <property type="entry name" value="gp16_SPP1"/>
    <property type="match status" value="1"/>
</dbReference>
<dbReference type="Gene3D" id="2.40.10.270">
    <property type="entry name" value="Bacteriophage SPP1 head-tail adaptor protein"/>
    <property type="match status" value="1"/>
</dbReference>
<dbReference type="Proteomes" id="UP000322077">
    <property type="component" value="Unassembled WGS sequence"/>
</dbReference>
<proteinExistence type="predicted"/>
<gene>
    <name evidence="1" type="ORF">FYJ91_20455</name>
</gene>